<organism evidence="3 4">
    <name type="scientific">Sphaeroforma arctica JP610</name>
    <dbReference type="NCBI Taxonomy" id="667725"/>
    <lineage>
        <taxon>Eukaryota</taxon>
        <taxon>Ichthyosporea</taxon>
        <taxon>Ichthyophonida</taxon>
        <taxon>Sphaeroforma</taxon>
    </lineage>
</organism>
<dbReference type="InterPro" id="IPR036070">
    <property type="entry name" value="Nop_dom_sf"/>
</dbReference>
<feature type="region of interest" description="Disordered" evidence="1">
    <location>
        <begin position="1"/>
        <end position="28"/>
    </location>
</feature>
<dbReference type="EMBL" id="KQ242217">
    <property type="protein sequence ID" value="KNC79950.1"/>
    <property type="molecule type" value="Genomic_DNA"/>
</dbReference>
<keyword evidence="4" id="KW-1185">Reference proteome</keyword>
<dbReference type="PANTHER" id="PTHR13904">
    <property type="entry name" value="PRE-MRNA SPLICING FACTOR PRP31"/>
    <property type="match status" value="1"/>
</dbReference>
<feature type="compositionally biased region" description="Acidic residues" evidence="1">
    <location>
        <begin position="7"/>
        <end position="25"/>
    </location>
</feature>
<dbReference type="InterPro" id="IPR027105">
    <property type="entry name" value="Prp31"/>
</dbReference>
<dbReference type="InterPro" id="IPR002687">
    <property type="entry name" value="Nop_dom"/>
</dbReference>
<dbReference type="GO" id="GO:0005687">
    <property type="term" value="C:U4 snRNP"/>
    <property type="evidence" value="ECO:0007669"/>
    <property type="project" value="TreeGrafter"/>
</dbReference>
<dbReference type="GO" id="GO:0071011">
    <property type="term" value="C:precatalytic spliceosome"/>
    <property type="evidence" value="ECO:0007669"/>
    <property type="project" value="TreeGrafter"/>
</dbReference>
<evidence type="ECO:0000313" key="3">
    <source>
        <dbReference type="EMBL" id="KNC79950.1"/>
    </source>
</evidence>
<gene>
    <name evidence="3" type="ORF">SARC_07666</name>
</gene>
<dbReference type="OrthoDB" id="4771285at2759"/>
<accession>A0A0L0FT29</accession>
<dbReference type="SMART" id="SM00931">
    <property type="entry name" value="NOSIC"/>
    <property type="match status" value="1"/>
</dbReference>
<dbReference type="Pfam" id="PF01798">
    <property type="entry name" value="Nop"/>
    <property type="match status" value="1"/>
</dbReference>
<dbReference type="Gene3D" id="1.10.287.4070">
    <property type="match status" value="1"/>
</dbReference>
<dbReference type="GO" id="GO:0000244">
    <property type="term" value="P:spliceosomal tri-snRNP complex assembly"/>
    <property type="evidence" value="ECO:0007669"/>
    <property type="project" value="InterPro"/>
</dbReference>
<dbReference type="eggNOG" id="KOG2574">
    <property type="taxonomic scope" value="Eukaryota"/>
</dbReference>
<dbReference type="AlphaFoldDB" id="A0A0L0FT29"/>
<feature type="domain" description="NOSIC" evidence="2">
    <location>
        <begin position="122"/>
        <end position="174"/>
    </location>
</feature>
<dbReference type="Proteomes" id="UP000054560">
    <property type="component" value="Unassembled WGS sequence"/>
</dbReference>
<evidence type="ECO:0000256" key="1">
    <source>
        <dbReference type="SAM" id="MobiDB-lite"/>
    </source>
</evidence>
<dbReference type="PANTHER" id="PTHR13904:SF0">
    <property type="entry name" value="U4_U6 SMALL NUCLEAR RIBONUCLEOPROTEIN PRP31"/>
    <property type="match status" value="1"/>
</dbReference>
<dbReference type="STRING" id="667725.A0A0L0FT29"/>
<dbReference type="GeneID" id="25908170"/>
<dbReference type="RefSeq" id="XP_014153852.1">
    <property type="nucleotide sequence ID" value="XM_014298377.1"/>
</dbReference>
<name>A0A0L0FT29_9EUKA</name>
<evidence type="ECO:0000259" key="2">
    <source>
        <dbReference type="SMART" id="SM00931"/>
    </source>
</evidence>
<protein>
    <recommendedName>
        <fullName evidence="2">NOSIC domain-containing protein</fullName>
    </recommendedName>
</protein>
<reference evidence="3 4" key="1">
    <citation type="submission" date="2011-02" db="EMBL/GenBank/DDBJ databases">
        <title>The Genome Sequence of Sphaeroforma arctica JP610.</title>
        <authorList>
            <consortium name="The Broad Institute Genome Sequencing Platform"/>
            <person name="Russ C."/>
            <person name="Cuomo C."/>
            <person name="Young S.K."/>
            <person name="Zeng Q."/>
            <person name="Gargeya S."/>
            <person name="Alvarado L."/>
            <person name="Berlin A."/>
            <person name="Chapman S.B."/>
            <person name="Chen Z."/>
            <person name="Freedman E."/>
            <person name="Gellesch M."/>
            <person name="Goldberg J."/>
            <person name="Griggs A."/>
            <person name="Gujja S."/>
            <person name="Heilman E."/>
            <person name="Heiman D."/>
            <person name="Howarth C."/>
            <person name="Mehta T."/>
            <person name="Neiman D."/>
            <person name="Pearson M."/>
            <person name="Roberts A."/>
            <person name="Saif S."/>
            <person name="Shea T."/>
            <person name="Shenoy N."/>
            <person name="Sisk P."/>
            <person name="Stolte C."/>
            <person name="Sykes S."/>
            <person name="White J."/>
            <person name="Yandava C."/>
            <person name="Burger G."/>
            <person name="Gray M.W."/>
            <person name="Holland P.W.H."/>
            <person name="King N."/>
            <person name="Lang F.B.F."/>
            <person name="Roger A.J."/>
            <person name="Ruiz-Trillo I."/>
            <person name="Haas B."/>
            <person name="Nusbaum C."/>
            <person name="Birren B."/>
        </authorList>
    </citation>
    <scope>NUCLEOTIDE SEQUENCE [LARGE SCALE GENOMIC DNA]</scope>
    <source>
        <strain evidence="3 4">JP610</strain>
    </source>
</reference>
<sequence>MSLADELLADFESDEFDGDDAEDPVDDKHNVKAHAENGVETGLNWDDMDGEGGFEAFGDMLEEGGNVKGEGGVVLGLDSPRKVARLLDSTKFKDIMREVREFMLKERGAVVGSVEMDPEYQLIVKANKMTVDIDGDIQVLHKYVRDIYSKRFPELEQLVHQPMEYMRTVQMIGNDLDIAKKDLASILPGPSVMIVTVSAANR</sequence>
<proteinExistence type="predicted"/>
<dbReference type="GO" id="GO:0046540">
    <property type="term" value="C:U4/U6 x U5 tri-snRNP complex"/>
    <property type="evidence" value="ECO:0007669"/>
    <property type="project" value="InterPro"/>
</dbReference>
<dbReference type="SUPFAM" id="SSF89124">
    <property type="entry name" value="Nop domain"/>
    <property type="match status" value="1"/>
</dbReference>
<dbReference type="InterPro" id="IPR012976">
    <property type="entry name" value="NOSIC"/>
</dbReference>
<evidence type="ECO:0000313" key="4">
    <source>
        <dbReference type="Proteomes" id="UP000054560"/>
    </source>
</evidence>